<comment type="caution">
    <text evidence="1">The sequence shown here is derived from an EMBL/GenBank/DDBJ whole genome shotgun (WGS) entry which is preliminary data.</text>
</comment>
<keyword evidence="2" id="KW-1185">Reference proteome</keyword>
<proteinExistence type="predicted"/>
<dbReference type="Proteomes" id="UP001144978">
    <property type="component" value="Unassembled WGS sequence"/>
</dbReference>
<name>A0ACC1Q6W2_9APHY</name>
<sequence>MYGFVCHSTNGVVVTVGRFAIADCLLSLLPYGQRMTEEQARPSRVRRLVKACSSRYLYDSASESCLSLRCLRFLGCQCRPSDSWDGFVLRMSNKELARRAKESEACMWKGSVSGQIVVSVATCSRDALGTPFPASPGPII</sequence>
<accession>A0ACC1Q6W2</accession>
<dbReference type="EMBL" id="JANSHE010000339">
    <property type="protein sequence ID" value="KAJ3012264.1"/>
    <property type="molecule type" value="Genomic_DNA"/>
</dbReference>
<reference evidence="1" key="1">
    <citation type="submission" date="2022-08" db="EMBL/GenBank/DDBJ databases">
        <title>Genome Sequence of Pycnoporus sanguineus.</title>
        <authorList>
            <person name="Buettner E."/>
        </authorList>
    </citation>
    <scope>NUCLEOTIDE SEQUENCE</scope>
    <source>
        <strain evidence="1">CG-C14</strain>
    </source>
</reference>
<protein>
    <submittedName>
        <fullName evidence="1">Uncharacterized protein</fullName>
    </submittedName>
</protein>
<organism evidence="1 2">
    <name type="scientific">Trametes sanguinea</name>
    <dbReference type="NCBI Taxonomy" id="158606"/>
    <lineage>
        <taxon>Eukaryota</taxon>
        <taxon>Fungi</taxon>
        <taxon>Dikarya</taxon>
        <taxon>Basidiomycota</taxon>
        <taxon>Agaricomycotina</taxon>
        <taxon>Agaricomycetes</taxon>
        <taxon>Polyporales</taxon>
        <taxon>Polyporaceae</taxon>
        <taxon>Trametes</taxon>
    </lineage>
</organism>
<evidence type="ECO:0000313" key="2">
    <source>
        <dbReference type="Proteomes" id="UP001144978"/>
    </source>
</evidence>
<gene>
    <name evidence="1" type="ORF">NUW54_g1922</name>
</gene>
<evidence type="ECO:0000313" key="1">
    <source>
        <dbReference type="EMBL" id="KAJ3012264.1"/>
    </source>
</evidence>